<feature type="domain" description="DNA/RNA-binding protein Alba-like" evidence="6">
    <location>
        <begin position="22"/>
        <end position="86"/>
    </location>
</feature>
<evidence type="ECO:0000313" key="8">
    <source>
        <dbReference type="Proteomes" id="UP000041254"/>
    </source>
</evidence>
<dbReference type="PANTHER" id="PTHR13516">
    <property type="entry name" value="RIBONUCLEASE P SUBUNIT P25"/>
    <property type="match status" value="1"/>
</dbReference>
<dbReference type="GO" id="GO:0005634">
    <property type="term" value="C:nucleus"/>
    <property type="evidence" value="ECO:0007669"/>
    <property type="project" value="UniProtKB-SubCell"/>
</dbReference>
<dbReference type="GO" id="GO:0003723">
    <property type="term" value="F:RNA binding"/>
    <property type="evidence" value="ECO:0007669"/>
    <property type="project" value="UniProtKB-KW"/>
</dbReference>
<dbReference type="STRING" id="1169540.A0A0G4FZ76"/>
<sequence>MQGEFESYNKRGVPRSNTPEDEIRVMSAGKFSAYVLYAAKLMQEQDKRQFTIKATGAAIARAVTVAETIKRKFKGLHQITKCGTTTMIDEFNNGRMGMMGETRTISRNVPYVEILLSLDELDKDDIGYQPPLPDDEVTDFDPESLYMMTPLSYRGGRGMYGGYRGGYGPPRGFGYRGRGGGFRGGFRGGYRGGRGGGFWNGPPRGGFGAGRGSYNGFGGSYDPFANGYGGMRGRGGYEGYRGGRGGMPGGYFGGPMYGGGGGYMGNGPIHQYGPGGMQHGGYGGGMGGSWTPGPSYGMGGGYHPNPMIPAGGPL</sequence>
<dbReference type="OrthoDB" id="424402at2759"/>
<evidence type="ECO:0000259" key="6">
    <source>
        <dbReference type="Pfam" id="PF01918"/>
    </source>
</evidence>
<dbReference type="Pfam" id="PF01918">
    <property type="entry name" value="Alba"/>
    <property type="match status" value="1"/>
</dbReference>
<dbReference type="VEuPathDB" id="CryptoDB:Vbra_16567"/>
<keyword evidence="4" id="KW-0539">Nucleus</keyword>
<dbReference type="SUPFAM" id="SSF82704">
    <property type="entry name" value="AlbA-like"/>
    <property type="match status" value="1"/>
</dbReference>
<dbReference type="Gene3D" id="3.30.110.20">
    <property type="entry name" value="Alba-like domain"/>
    <property type="match status" value="1"/>
</dbReference>
<feature type="region of interest" description="Disordered" evidence="5">
    <location>
        <begin position="1"/>
        <end position="21"/>
    </location>
</feature>
<comment type="subcellular location">
    <subcellularLocation>
        <location evidence="1">Nucleus</location>
    </subcellularLocation>
</comment>
<dbReference type="InterPro" id="IPR002775">
    <property type="entry name" value="DNA/RNA-bd_Alba-like"/>
</dbReference>
<dbReference type="Proteomes" id="UP000041254">
    <property type="component" value="Unassembled WGS sequence"/>
</dbReference>
<dbReference type="InterPro" id="IPR036882">
    <property type="entry name" value="Alba-like_dom_sf"/>
</dbReference>
<protein>
    <recommendedName>
        <fullName evidence="6">DNA/RNA-binding protein Alba-like domain-containing protein</fullName>
    </recommendedName>
</protein>
<evidence type="ECO:0000256" key="4">
    <source>
        <dbReference type="ARBA" id="ARBA00023242"/>
    </source>
</evidence>
<dbReference type="AlphaFoldDB" id="A0A0G4FZ76"/>
<proteinExistence type="inferred from homology"/>
<dbReference type="PANTHER" id="PTHR13516:SF4">
    <property type="entry name" value="FI09323P"/>
    <property type="match status" value="1"/>
</dbReference>
<keyword evidence="8" id="KW-1185">Reference proteome</keyword>
<organism evidence="7 8">
    <name type="scientific">Vitrella brassicaformis (strain CCMP3155)</name>
    <dbReference type="NCBI Taxonomy" id="1169540"/>
    <lineage>
        <taxon>Eukaryota</taxon>
        <taxon>Sar</taxon>
        <taxon>Alveolata</taxon>
        <taxon>Colpodellida</taxon>
        <taxon>Vitrellaceae</taxon>
        <taxon>Vitrella</taxon>
    </lineage>
</organism>
<name>A0A0G4FZ76_VITBC</name>
<dbReference type="InterPro" id="IPR051958">
    <property type="entry name" value="Alba-like_NAB"/>
</dbReference>
<dbReference type="InParanoid" id="A0A0G4FZ76"/>
<dbReference type="EMBL" id="CDMY01000531">
    <property type="protein sequence ID" value="CEM20925.1"/>
    <property type="molecule type" value="Genomic_DNA"/>
</dbReference>
<evidence type="ECO:0000256" key="5">
    <source>
        <dbReference type="SAM" id="MobiDB-lite"/>
    </source>
</evidence>
<comment type="similarity">
    <text evidence="2">Belongs to the histone-like Alba family.</text>
</comment>
<evidence type="ECO:0000313" key="7">
    <source>
        <dbReference type="EMBL" id="CEM20925.1"/>
    </source>
</evidence>
<keyword evidence="3" id="KW-0694">RNA-binding</keyword>
<evidence type="ECO:0000256" key="1">
    <source>
        <dbReference type="ARBA" id="ARBA00004123"/>
    </source>
</evidence>
<gene>
    <name evidence="7" type="ORF">Vbra_16567</name>
</gene>
<evidence type="ECO:0000256" key="3">
    <source>
        <dbReference type="ARBA" id="ARBA00022884"/>
    </source>
</evidence>
<reference evidence="7 8" key="1">
    <citation type="submission" date="2014-11" db="EMBL/GenBank/DDBJ databases">
        <authorList>
            <person name="Zhu J."/>
            <person name="Qi W."/>
            <person name="Song R."/>
        </authorList>
    </citation>
    <scope>NUCLEOTIDE SEQUENCE [LARGE SCALE GENOMIC DNA]</scope>
</reference>
<accession>A0A0G4FZ76</accession>
<evidence type="ECO:0000256" key="2">
    <source>
        <dbReference type="ARBA" id="ARBA00008018"/>
    </source>
</evidence>